<dbReference type="AlphaFoldDB" id="A0A2U8E490"/>
<sequence length="245" mass="26981">MKKPPVSLQLFSLRTLTKDDFAAAIAPLASHGYAGVETAGYGNLDAAGAAAAIKAAGLACSGQHVSIAALRGDFNKVVCEAHLLGTTNIIVPYFPREMLATAAAARELGRELNELGARLHAHGLQLHYHNHDHEVRTVEGRLILDWMLDVSAPQNLLCQADVYWLHTAGKNPVDFIREQGRRIKLMHFKDEKEIGLGPVDFAPIFDAADSVGALEWQVLEIEKYNHEPLESIRLSIEQFKKWGRC</sequence>
<dbReference type="PANTHER" id="PTHR12110:SF41">
    <property type="entry name" value="INOSOSE DEHYDRATASE"/>
    <property type="match status" value="1"/>
</dbReference>
<proteinExistence type="predicted"/>
<dbReference type="OrthoDB" id="9798407at2"/>
<dbReference type="InterPro" id="IPR050312">
    <property type="entry name" value="IolE/XylAMocC-like"/>
</dbReference>
<protein>
    <submittedName>
        <fullName evidence="2">Xylose isomerase</fullName>
    </submittedName>
</protein>
<dbReference type="Proteomes" id="UP000244896">
    <property type="component" value="Chromosome"/>
</dbReference>
<dbReference type="KEGG" id="elut:CKA38_08895"/>
<dbReference type="GO" id="GO:0016853">
    <property type="term" value="F:isomerase activity"/>
    <property type="evidence" value="ECO:0007669"/>
    <property type="project" value="UniProtKB-KW"/>
</dbReference>
<name>A0A2U8E490_9BACT</name>
<feature type="domain" description="Xylose isomerase-like TIM barrel" evidence="1">
    <location>
        <begin position="28"/>
        <end position="241"/>
    </location>
</feature>
<gene>
    <name evidence="2" type="ORF">CKA38_08895</name>
</gene>
<evidence type="ECO:0000313" key="2">
    <source>
        <dbReference type="EMBL" id="AWI09342.1"/>
    </source>
</evidence>
<dbReference type="RefSeq" id="WP_108825153.1">
    <property type="nucleotide sequence ID" value="NZ_CP023004.1"/>
</dbReference>
<keyword evidence="2" id="KW-0413">Isomerase</keyword>
<accession>A0A2U8E490</accession>
<dbReference type="PANTHER" id="PTHR12110">
    <property type="entry name" value="HYDROXYPYRUVATE ISOMERASE"/>
    <property type="match status" value="1"/>
</dbReference>
<dbReference type="Gene3D" id="3.20.20.150">
    <property type="entry name" value="Divalent-metal-dependent TIM barrel enzymes"/>
    <property type="match status" value="1"/>
</dbReference>
<keyword evidence="3" id="KW-1185">Reference proteome</keyword>
<evidence type="ECO:0000313" key="3">
    <source>
        <dbReference type="Proteomes" id="UP000244896"/>
    </source>
</evidence>
<dbReference type="InterPro" id="IPR036237">
    <property type="entry name" value="Xyl_isomerase-like_sf"/>
</dbReference>
<dbReference type="InterPro" id="IPR013022">
    <property type="entry name" value="Xyl_isomerase-like_TIM-brl"/>
</dbReference>
<dbReference type="Pfam" id="PF01261">
    <property type="entry name" value="AP_endonuc_2"/>
    <property type="match status" value="1"/>
</dbReference>
<organism evidence="2 3">
    <name type="scientific">Ereboglobus luteus</name>
    <dbReference type="NCBI Taxonomy" id="1796921"/>
    <lineage>
        <taxon>Bacteria</taxon>
        <taxon>Pseudomonadati</taxon>
        <taxon>Verrucomicrobiota</taxon>
        <taxon>Opitutia</taxon>
        <taxon>Opitutales</taxon>
        <taxon>Opitutaceae</taxon>
        <taxon>Ereboglobus</taxon>
    </lineage>
</organism>
<reference evidence="2 3" key="1">
    <citation type="journal article" date="2018" name="Syst. Appl. Microbiol.">
        <title>Ereboglobus luteus gen. nov. sp. nov. from cockroach guts, and new insights into the oxygen relationship of the genera Opitutus and Didymococcus (Verrucomicrobia: Opitutaceae).</title>
        <authorList>
            <person name="Tegtmeier D."/>
            <person name="Belitz A."/>
            <person name="Radek R."/>
            <person name="Heimerl T."/>
            <person name="Brune A."/>
        </authorList>
    </citation>
    <scope>NUCLEOTIDE SEQUENCE [LARGE SCALE GENOMIC DNA]</scope>
    <source>
        <strain evidence="2 3">Ho45</strain>
    </source>
</reference>
<dbReference type="SUPFAM" id="SSF51658">
    <property type="entry name" value="Xylose isomerase-like"/>
    <property type="match status" value="1"/>
</dbReference>
<dbReference type="EMBL" id="CP023004">
    <property type="protein sequence ID" value="AWI09342.1"/>
    <property type="molecule type" value="Genomic_DNA"/>
</dbReference>
<evidence type="ECO:0000259" key="1">
    <source>
        <dbReference type="Pfam" id="PF01261"/>
    </source>
</evidence>